<dbReference type="Pfam" id="PF16074">
    <property type="entry name" value="PilW"/>
    <property type="match status" value="1"/>
</dbReference>
<dbReference type="AlphaFoldDB" id="A0A0F9M4V7"/>
<name>A0A0F9M4V7_9ZZZZ</name>
<dbReference type="GO" id="GO:0043683">
    <property type="term" value="P:type IV pilus assembly"/>
    <property type="evidence" value="ECO:0007669"/>
    <property type="project" value="InterPro"/>
</dbReference>
<organism evidence="1">
    <name type="scientific">marine sediment metagenome</name>
    <dbReference type="NCBI Taxonomy" id="412755"/>
    <lineage>
        <taxon>unclassified sequences</taxon>
        <taxon>metagenomes</taxon>
        <taxon>ecological metagenomes</taxon>
    </lineage>
</organism>
<comment type="caution">
    <text evidence="1">The sequence shown here is derived from an EMBL/GenBank/DDBJ whole genome shotgun (WGS) entry which is preliminary data.</text>
</comment>
<feature type="non-terminal residue" evidence="1">
    <location>
        <position position="1"/>
    </location>
</feature>
<protein>
    <submittedName>
        <fullName evidence="1">Uncharacterized protein</fullName>
    </submittedName>
</protein>
<proteinExistence type="predicted"/>
<evidence type="ECO:0000313" key="1">
    <source>
        <dbReference type="EMBL" id="KKM94371.1"/>
    </source>
</evidence>
<dbReference type="EMBL" id="LAZR01006148">
    <property type="protein sequence ID" value="KKM94371.1"/>
    <property type="molecule type" value="Genomic_DNA"/>
</dbReference>
<sequence>VISKSGYRGCSGNKRDKFENLLKNQVGAYNLNNPILGYEATNQNNWIPALPAGVNNAVGGNDVLSVRTVNNTFIHIIGHPNDNGAIQDAPIIIPADNSLEDCDPNTDNTCANIVMVSTCDKTVVFQVTNATPGTTGILEHEANVGIPGNTTNTLAETFTGGWVNTISSSTFYIRNDGDGTPSLFEETTFGDRRAIVEGVESMQLTFGVDTNGDSNIDNYVRANAVADWSTVVNVRIWLVMINIDPDPANNNNVALGNASYYLEDQVIIPPDGRLRRSFTQTISLRNALK</sequence>
<dbReference type="InterPro" id="IPR032092">
    <property type="entry name" value="PilW"/>
</dbReference>
<reference evidence="1" key="1">
    <citation type="journal article" date="2015" name="Nature">
        <title>Complex archaea that bridge the gap between prokaryotes and eukaryotes.</title>
        <authorList>
            <person name="Spang A."/>
            <person name="Saw J.H."/>
            <person name="Jorgensen S.L."/>
            <person name="Zaremba-Niedzwiedzka K."/>
            <person name="Martijn J."/>
            <person name="Lind A.E."/>
            <person name="van Eijk R."/>
            <person name="Schleper C."/>
            <person name="Guy L."/>
            <person name="Ettema T.J."/>
        </authorList>
    </citation>
    <scope>NUCLEOTIDE SEQUENCE</scope>
</reference>
<gene>
    <name evidence="1" type="ORF">LCGC14_1199030</name>
</gene>
<accession>A0A0F9M4V7</accession>